<name>A0A939D9U5_CLOAM</name>
<keyword evidence="1" id="KW-0812">Transmembrane</keyword>
<keyword evidence="1" id="KW-1133">Transmembrane helix</keyword>
<dbReference type="Pfam" id="PF07907">
    <property type="entry name" value="YibE_F"/>
    <property type="match status" value="1"/>
</dbReference>
<dbReference type="PANTHER" id="PTHR41771:SF1">
    <property type="entry name" value="MEMBRANE PROTEIN"/>
    <property type="match status" value="1"/>
</dbReference>
<sequence length="262" mass="28959">MLIVLGILLPCLILLFSGDQGSKSIISTVMNAIGLLIAIFFMYKGMNPILVTALSCIYICAVTIFYQNEVNIKSKISFISVLLVLCVMVPVIYYTADVSSIQGFTKEQYEITDSNGYLRDIDINMILVQICVMIIALIGTVIDIAVAVSSSMYEICHNNPDIKKNQLFIAGMNVGKDVLSTSIHTIFYIYIAEYLTLMLQFTESYSFAKMINSKAFCQEFITISISGIGCCLILPVVTLMGVALLTKRDKRIDVTKRAANKG</sequence>
<dbReference type="Proteomes" id="UP000664545">
    <property type="component" value="Unassembled WGS sequence"/>
</dbReference>
<dbReference type="AlphaFoldDB" id="A0A939D9U5"/>
<feature type="transmembrane region" description="Helical" evidence="1">
    <location>
        <begin position="220"/>
        <end position="246"/>
    </location>
</feature>
<protein>
    <submittedName>
        <fullName evidence="2">YibE/F family protein</fullName>
    </submittedName>
</protein>
<gene>
    <name evidence="2" type="ORF">JYB65_08540</name>
</gene>
<feature type="transmembrane region" description="Helical" evidence="1">
    <location>
        <begin position="126"/>
        <end position="146"/>
    </location>
</feature>
<accession>A0A939D9U5</accession>
<proteinExistence type="predicted"/>
<dbReference type="EMBL" id="JAFJZZ010000003">
    <property type="protein sequence ID" value="MBN7773408.1"/>
    <property type="molecule type" value="Genomic_DNA"/>
</dbReference>
<reference evidence="2" key="1">
    <citation type="submission" date="2021-02" db="EMBL/GenBank/DDBJ databases">
        <title>Abyssanaerobacter marinus gen.nov., sp., nov, anaerobic bacterium isolated from the Onnuri vent field of Indian Ocean and suggestion of Mogibacteriaceae fam. nov., and proposal of reclassification of ambiguous this family's genus member.</title>
        <authorList>
            <person name="Kim Y.J."/>
            <person name="Yang J.-A."/>
        </authorList>
    </citation>
    <scope>NUCLEOTIDE SEQUENCE</scope>
    <source>
        <strain evidence="2">DSM 2634</strain>
    </source>
</reference>
<dbReference type="PIRSF" id="PIRSF031503">
    <property type="entry name" value="UCP031503_mp"/>
    <property type="match status" value="1"/>
</dbReference>
<keyword evidence="1" id="KW-0472">Membrane</keyword>
<feature type="transmembrane region" description="Helical" evidence="1">
    <location>
        <begin position="78"/>
        <end position="96"/>
    </location>
</feature>
<dbReference type="InterPro" id="IPR012507">
    <property type="entry name" value="YibE_F"/>
</dbReference>
<dbReference type="PANTHER" id="PTHR41771">
    <property type="entry name" value="MEMBRANE PROTEIN-RELATED"/>
    <property type="match status" value="1"/>
</dbReference>
<evidence type="ECO:0000313" key="2">
    <source>
        <dbReference type="EMBL" id="MBN7773408.1"/>
    </source>
</evidence>
<feature type="transmembrane region" description="Helical" evidence="1">
    <location>
        <begin position="48"/>
        <end position="66"/>
    </location>
</feature>
<evidence type="ECO:0000313" key="3">
    <source>
        <dbReference type="Proteomes" id="UP000664545"/>
    </source>
</evidence>
<dbReference type="InterPro" id="IPR014564">
    <property type="entry name" value="UCP031503_TM"/>
</dbReference>
<comment type="caution">
    <text evidence="2">The sequence shown here is derived from an EMBL/GenBank/DDBJ whole genome shotgun (WGS) entry which is preliminary data.</text>
</comment>
<keyword evidence="3" id="KW-1185">Reference proteome</keyword>
<organism evidence="2 3">
    <name type="scientific">Clostridium aminobutyricum</name>
    <dbReference type="NCBI Taxonomy" id="33953"/>
    <lineage>
        <taxon>Bacteria</taxon>
        <taxon>Bacillati</taxon>
        <taxon>Bacillota</taxon>
        <taxon>Clostridia</taxon>
        <taxon>Eubacteriales</taxon>
        <taxon>Clostridiaceae</taxon>
        <taxon>Clostridium</taxon>
    </lineage>
</organism>
<evidence type="ECO:0000256" key="1">
    <source>
        <dbReference type="SAM" id="Phobius"/>
    </source>
</evidence>
<dbReference type="RefSeq" id="WP_206582252.1">
    <property type="nucleotide sequence ID" value="NZ_JAFJZZ010000003.1"/>
</dbReference>